<comment type="caution">
    <text evidence="2">The sequence shown here is derived from an EMBL/GenBank/DDBJ whole genome shotgun (WGS) entry which is preliminary data.</text>
</comment>
<dbReference type="RefSeq" id="WP_402384916.1">
    <property type="nucleotide sequence ID" value="NZ_JBIUYY010000012.1"/>
</dbReference>
<reference evidence="2 3" key="1">
    <citation type="submission" date="2024-10" db="EMBL/GenBank/DDBJ databases">
        <title>The Natural Products Discovery Center: Release of the First 8490 Sequenced Strains for Exploring Actinobacteria Biosynthetic Diversity.</title>
        <authorList>
            <person name="Kalkreuter E."/>
            <person name="Kautsar S.A."/>
            <person name="Yang D."/>
            <person name="Bader C.D."/>
            <person name="Teijaro C.N."/>
            <person name="Fluegel L."/>
            <person name="Davis C.M."/>
            <person name="Simpson J.R."/>
            <person name="Lauterbach L."/>
            <person name="Steele A.D."/>
            <person name="Gui C."/>
            <person name="Meng S."/>
            <person name="Li G."/>
            <person name="Viehrig K."/>
            <person name="Ye F."/>
            <person name="Su P."/>
            <person name="Kiefer A.F."/>
            <person name="Nichols A."/>
            <person name="Cepeda A.J."/>
            <person name="Yan W."/>
            <person name="Fan B."/>
            <person name="Jiang Y."/>
            <person name="Adhikari A."/>
            <person name="Zheng C.-J."/>
            <person name="Schuster L."/>
            <person name="Cowan T.M."/>
            <person name="Smanski M.J."/>
            <person name="Chevrette M.G."/>
            <person name="De Carvalho L.P.S."/>
            <person name="Shen B."/>
        </authorList>
    </citation>
    <scope>NUCLEOTIDE SEQUENCE [LARGE SCALE GENOMIC DNA]</scope>
    <source>
        <strain evidence="2 3">NPDC087220</strain>
    </source>
</reference>
<protein>
    <recommendedName>
        <fullName evidence="4">Integral membrane protein</fullName>
    </recommendedName>
</protein>
<feature type="transmembrane region" description="Helical" evidence="1">
    <location>
        <begin position="63"/>
        <end position="80"/>
    </location>
</feature>
<feature type="transmembrane region" description="Helical" evidence="1">
    <location>
        <begin position="160"/>
        <end position="183"/>
    </location>
</feature>
<evidence type="ECO:0000313" key="2">
    <source>
        <dbReference type="EMBL" id="MFJ2824517.1"/>
    </source>
</evidence>
<dbReference type="EMBL" id="JBIUYY010000012">
    <property type="protein sequence ID" value="MFJ2824517.1"/>
    <property type="molecule type" value="Genomic_DNA"/>
</dbReference>
<keyword evidence="1" id="KW-0472">Membrane</keyword>
<feature type="transmembrane region" description="Helical" evidence="1">
    <location>
        <begin position="131"/>
        <end position="148"/>
    </location>
</feature>
<gene>
    <name evidence="2" type="ORF">ACIO7M_25840</name>
</gene>
<sequence length="197" mass="19815">MGARIAAVSAVLGAGAVLGLVGALAAQGGGALFRAVGVVFAGGWPWACFGFLVGYVRRSKAESAVLASAGLGVGVVVYYLCKAFSPVTPIGVVVSGEPQAQVNWAGVVMWGAAAVLFGAPLGVSGNLARNPGVAGLPFRLLVPLIAFYETSMRLGVEGTAGAVATAVWSTVRALAVLAAVALAGHTVWRWRRPAGTR</sequence>
<accession>A0ABW8EPJ4</accession>
<feature type="transmembrane region" description="Helical" evidence="1">
    <location>
        <begin position="35"/>
        <end position="56"/>
    </location>
</feature>
<organism evidence="2 3">
    <name type="scientific">Streptomyces toxytricini</name>
    <name type="common">Actinomyces toxytricini</name>
    <dbReference type="NCBI Taxonomy" id="67369"/>
    <lineage>
        <taxon>Bacteria</taxon>
        <taxon>Bacillati</taxon>
        <taxon>Actinomycetota</taxon>
        <taxon>Actinomycetes</taxon>
        <taxon>Kitasatosporales</taxon>
        <taxon>Streptomycetaceae</taxon>
        <taxon>Streptomyces</taxon>
    </lineage>
</organism>
<evidence type="ECO:0000256" key="1">
    <source>
        <dbReference type="SAM" id="Phobius"/>
    </source>
</evidence>
<evidence type="ECO:0000313" key="3">
    <source>
        <dbReference type="Proteomes" id="UP001617351"/>
    </source>
</evidence>
<proteinExistence type="predicted"/>
<keyword evidence="3" id="KW-1185">Reference proteome</keyword>
<keyword evidence="1" id="KW-1133">Transmembrane helix</keyword>
<feature type="transmembrane region" description="Helical" evidence="1">
    <location>
        <begin position="100"/>
        <end position="119"/>
    </location>
</feature>
<keyword evidence="1" id="KW-0812">Transmembrane</keyword>
<name>A0ABW8EPJ4_STRT5</name>
<evidence type="ECO:0008006" key="4">
    <source>
        <dbReference type="Google" id="ProtNLM"/>
    </source>
</evidence>
<dbReference type="Proteomes" id="UP001617351">
    <property type="component" value="Unassembled WGS sequence"/>
</dbReference>